<dbReference type="EMBL" id="PFAT01000051">
    <property type="protein sequence ID" value="PIR92030.1"/>
    <property type="molecule type" value="Genomic_DNA"/>
</dbReference>
<proteinExistence type="predicted"/>
<evidence type="ECO:0000313" key="1">
    <source>
        <dbReference type="EMBL" id="PIR92030.1"/>
    </source>
</evidence>
<reference evidence="2" key="1">
    <citation type="submission" date="2017-09" db="EMBL/GenBank/DDBJ databases">
        <title>Depth-based differentiation of microbial function through sediment-hosted aquifers and enrichment of novel symbionts in the deep terrestrial subsurface.</title>
        <authorList>
            <person name="Probst A.J."/>
            <person name="Ladd B."/>
            <person name="Jarett J.K."/>
            <person name="Geller-Mcgrath D.E."/>
            <person name="Sieber C.M.K."/>
            <person name="Emerson J.B."/>
            <person name="Anantharaman K."/>
            <person name="Thomas B.C."/>
            <person name="Malmstrom R."/>
            <person name="Stieglmeier M."/>
            <person name="Klingl A."/>
            <person name="Woyke T."/>
            <person name="Ryan C.M."/>
            <person name="Banfield J.F."/>
        </authorList>
    </citation>
    <scope>NUCLEOTIDE SEQUENCE [LARGE SCALE GENOMIC DNA]</scope>
</reference>
<organism evidence="1 2">
    <name type="scientific">Candidatus Falkowbacteria bacterium CG10_big_fil_rev_8_21_14_0_10_44_15</name>
    <dbReference type="NCBI Taxonomy" id="1974569"/>
    <lineage>
        <taxon>Bacteria</taxon>
        <taxon>Candidatus Falkowiibacteriota</taxon>
    </lineage>
</organism>
<dbReference type="AlphaFoldDB" id="A0A2H0V0Z6"/>
<dbReference type="Proteomes" id="UP000228510">
    <property type="component" value="Unassembled WGS sequence"/>
</dbReference>
<evidence type="ECO:0000313" key="2">
    <source>
        <dbReference type="Proteomes" id="UP000228510"/>
    </source>
</evidence>
<name>A0A2H0V0Z6_9BACT</name>
<accession>A0A2H0V0Z6</accession>
<comment type="caution">
    <text evidence="1">The sequence shown here is derived from an EMBL/GenBank/DDBJ whole genome shotgun (WGS) entry which is preliminary data.</text>
</comment>
<gene>
    <name evidence="1" type="ORF">COU01_04020</name>
</gene>
<sequence>MALLGGPFIAKSGCLRARLDVSVYLCGHEDNFYLEVYLWRMGDGHPRDNEVIVRRRLPSLVEVGGWLVKNKEALVNTARISLSDDMSLLMQAIIDEFHLRQESFQQALAADRKPRQKKEK</sequence>
<protein>
    <submittedName>
        <fullName evidence="1">Uncharacterized protein</fullName>
    </submittedName>
</protein>